<evidence type="ECO:0000313" key="2">
    <source>
        <dbReference type="EMBL" id="GFS15251.1"/>
    </source>
</evidence>
<dbReference type="GO" id="GO:0004222">
    <property type="term" value="F:metalloendopeptidase activity"/>
    <property type="evidence" value="ECO:0007669"/>
    <property type="project" value="TreeGrafter"/>
</dbReference>
<feature type="compositionally biased region" description="Basic and acidic residues" evidence="1">
    <location>
        <begin position="162"/>
        <end position="173"/>
    </location>
</feature>
<dbReference type="AlphaFoldDB" id="A0AAV4J1T3"/>
<dbReference type="PANTHER" id="PTHR45702:SF2">
    <property type="entry name" value="KUZBANIAN, ISOFORM A"/>
    <property type="match status" value="1"/>
</dbReference>
<dbReference type="GO" id="GO:0006509">
    <property type="term" value="P:membrane protein ectodomain proteolysis"/>
    <property type="evidence" value="ECO:0007669"/>
    <property type="project" value="TreeGrafter"/>
</dbReference>
<gene>
    <name evidence="2" type="ORF">ElyMa_004927800</name>
</gene>
<feature type="compositionally biased region" description="Basic and acidic residues" evidence="1">
    <location>
        <begin position="190"/>
        <end position="203"/>
    </location>
</feature>
<feature type="region of interest" description="Disordered" evidence="1">
    <location>
        <begin position="190"/>
        <end position="209"/>
    </location>
</feature>
<organism evidence="2 3">
    <name type="scientific">Elysia marginata</name>
    <dbReference type="NCBI Taxonomy" id="1093978"/>
    <lineage>
        <taxon>Eukaryota</taxon>
        <taxon>Metazoa</taxon>
        <taxon>Spiralia</taxon>
        <taxon>Lophotrochozoa</taxon>
        <taxon>Mollusca</taxon>
        <taxon>Gastropoda</taxon>
        <taxon>Heterobranchia</taxon>
        <taxon>Euthyneura</taxon>
        <taxon>Panpulmonata</taxon>
        <taxon>Sacoglossa</taxon>
        <taxon>Placobranchoidea</taxon>
        <taxon>Plakobranchidae</taxon>
        <taxon>Elysia</taxon>
    </lineage>
</organism>
<reference evidence="2 3" key="1">
    <citation type="journal article" date="2021" name="Elife">
        <title>Chloroplast acquisition without the gene transfer in kleptoplastic sea slugs, Plakobranchus ocellatus.</title>
        <authorList>
            <person name="Maeda T."/>
            <person name="Takahashi S."/>
            <person name="Yoshida T."/>
            <person name="Shimamura S."/>
            <person name="Takaki Y."/>
            <person name="Nagai Y."/>
            <person name="Toyoda A."/>
            <person name="Suzuki Y."/>
            <person name="Arimoto A."/>
            <person name="Ishii H."/>
            <person name="Satoh N."/>
            <person name="Nishiyama T."/>
            <person name="Hasebe M."/>
            <person name="Maruyama T."/>
            <person name="Minagawa J."/>
            <person name="Obokata J."/>
            <person name="Shigenobu S."/>
        </authorList>
    </citation>
    <scope>NUCLEOTIDE SEQUENCE [LARGE SCALE GENOMIC DNA]</scope>
</reference>
<keyword evidence="2" id="KW-0378">Hydrolase</keyword>
<protein>
    <submittedName>
        <fullName evidence="2">Disintegrin and metalloproteinase domain-containing protein 10</fullName>
    </submittedName>
</protein>
<proteinExistence type="predicted"/>
<accession>A0AAV4J1T3</accession>
<dbReference type="EMBL" id="BMAT01009865">
    <property type="protein sequence ID" value="GFS15251.1"/>
    <property type="molecule type" value="Genomic_DNA"/>
</dbReference>
<dbReference type="GO" id="GO:0007219">
    <property type="term" value="P:Notch signaling pathway"/>
    <property type="evidence" value="ECO:0007669"/>
    <property type="project" value="TreeGrafter"/>
</dbReference>
<evidence type="ECO:0000313" key="3">
    <source>
        <dbReference type="Proteomes" id="UP000762676"/>
    </source>
</evidence>
<comment type="caution">
    <text evidence="2">The sequence shown here is derived from an EMBL/GenBank/DDBJ whole genome shotgun (WGS) entry which is preliminary data.</text>
</comment>
<keyword evidence="3" id="KW-1185">Reference proteome</keyword>
<keyword evidence="2" id="KW-0645">Protease</keyword>
<evidence type="ECO:0000256" key="1">
    <source>
        <dbReference type="SAM" id="MobiDB-lite"/>
    </source>
</evidence>
<name>A0AAV4J1T3_9GAST</name>
<sequence>MEPSGHLTVIVCIRTPKKVTGYYESAKLDEYIHDFQPITFNTGELHKQHQRARRSASGHLRLNFKAYDRNFPLRLRRDTEIFSPDHEHLEYDQLKPVDTSFIYSGHVEGVPRSHVHLAIIGGTPRGHVHIPGNTTYHIEPAEQYFDKPNFHSVIYPESRMDKDPFRERRKNDDVGSCGMDRVKEWMDKMARSAIEEPPTEVKREKRVRR</sequence>
<dbReference type="GO" id="GO:0005886">
    <property type="term" value="C:plasma membrane"/>
    <property type="evidence" value="ECO:0007669"/>
    <property type="project" value="TreeGrafter"/>
</dbReference>
<keyword evidence="2" id="KW-0482">Metalloprotease</keyword>
<dbReference type="Proteomes" id="UP000762676">
    <property type="component" value="Unassembled WGS sequence"/>
</dbReference>
<dbReference type="InterPro" id="IPR051489">
    <property type="entry name" value="ADAM_Metalloproteinase"/>
</dbReference>
<feature type="region of interest" description="Disordered" evidence="1">
    <location>
        <begin position="162"/>
        <end position="181"/>
    </location>
</feature>
<dbReference type="PANTHER" id="PTHR45702">
    <property type="entry name" value="ADAM10/ADAM17 METALLOPEPTIDASE FAMILY MEMBER"/>
    <property type="match status" value="1"/>
</dbReference>